<dbReference type="InterPro" id="IPR036388">
    <property type="entry name" value="WH-like_DNA-bd_sf"/>
</dbReference>
<dbReference type="Pfam" id="PF01614">
    <property type="entry name" value="IclR_C"/>
    <property type="match status" value="1"/>
</dbReference>
<dbReference type="InterPro" id="IPR036390">
    <property type="entry name" value="WH_DNA-bd_sf"/>
</dbReference>
<keyword evidence="3 9" id="KW-0238">DNA-binding</keyword>
<dbReference type="RefSeq" id="WP_271171308.1">
    <property type="nucleotide sequence ID" value="NZ_BAAAJR010000003.1"/>
</dbReference>
<comment type="function">
    <text evidence="5">May be an activator protein for the gylABX operon.</text>
</comment>
<keyword evidence="1" id="KW-0319">Glycerol metabolism</keyword>
<name>A0A7X0FPF1_9MICO</name>
<dbReference type="GO" id="GO:0006071">
    <property type="term" value="P:glycerol metabolic process"/>
    <property type="evidence" value="ECO:0007669"/>
    <property type="project" value="UniProtKB-KW"/>
</dbReference>
<dbReference type="Gene3D" id="1.10.10.10">
    <property type="entry name" value="Winged helix-like DNA-binding domain superfamily/Winged helix DNA-binding domain"/>
    <property type="match status" value="1"/>
</dbReference>
<dbReference type="GO" id="GO:0003677">
    <property type="term" value="F:DNA binding"/>
    <property type="evidence" value="ECO:0007669"/>
    <property type="project" value="UniProtKB-KW"/>
</dbReference>
<evidence type="ECO:0000256" key="4">
    <source>
        <dbReference type="ARBA" id="ARBA00023163"/>
    </source>
</evidence>
<evidence type="ECO:0000256" key="6">
    <source>
        <dbReference type="ARBA" id="ARBA00070406"/>
    </source>
</evidence>
<dbReference type="PROSITE" id="PS51078">
    <property type="entry name" value="ICLR_ED"/>
    <property type="match status" value="1"/>
</dbReference>
<dbReference type="FunFam" id="1.10.10.10:FF:000056">
    <property type="entry name" value="IclR family transcriptional regulator"/>
    <property type="match status" value="1"/>
</dbReference>
<gene>
    <name evidence="9" type="ORF">HD594_000995</name>
</gene>
<dbReference type="GO" id="GO:0003700">
    <property type="term" value="F:DNA-binding transcription factor activity"/>
    <property type="evidence" value="ECO:0007669"/>
    <property type="project" value="TreeGrafter"/>
</dbReference>
<evidence type="ECO:0000256" key="5">
    <source>
        <dbReference type="ARBA" id="ARBA00058938"/>
    </source>
</evidence>
<dbReference type="EMBL" id="JACHML010000001">
    <property type="protein sequence ID" value="MBB6390682.1"/>
    <property type="molecule type" value="Genomic_DNA"/>
</dbReference>
<dbReference type="Gene3D" id="3.30.450.40">
    <property type="match status" value="1"/>
</dbReference>
<sequence>MGNAGNAPGGEGVVDRMLRVLDCFTEDEPELTAAELAERTGLASSTLHRLLAQLVSLRLLARAPGHRYTIGVRLWELGELSPLSLQLRETALPHMMRLYEATGENVHLAVLHGATPETSVALFVGRVTGRASIATLSRMGGRGPLHATGVGKALLSTRDDEWLEEYFRAPRERETVHTVIAEAALRADIAQARSRGYAVTREEMTLGNISVAAPLGAVEGLPPIAIGLVVHLDRADERRLGPLVVQAARDLQEDLRRR</sequence>
<dbReference type="InterPro" id="IPR029016">
    <property type="entry name" value="GAF-like_dom_sf"/>
</dbReference>
<dbReference type="PANTHER" id="PTHR30136:SF24">
    <property type="entry name" value="HTH-TYPE TRANSCRIPTIONAL REPRESSOR ALLR"/>
    <property type="match status" value="1"/>
</dbReference>
<proteinExistence type="predicted"/>
<dbReference type="SMART" id="SM00346">
    <property type="entry name" value="HTH_ICLR"/>
    <property type="match status" value="1"/>
</dbReference>
<dbReference type="InterPro" id="IPR050707">
    <property type="entry name" value="HTH_MetabolicPath_Reg"/>
</dbReference>
<evidence type="ECO:0000259" key="8">
    <source>
        <dbReference type="PROSITE" id="PS51078"/>
    </source>
</evidence>
<dbReference type="InterPro" id="IPR005471">
    <property type="entry name" value="Tscrpt_reg_IclR_N"/>
</dbReference>
<protein>
    <recommendedName>
        <fullName evidence="6">Glycerol operon regulatory protein</fullName>
    </recommendedName>
</protein>
<dbReference type="SUPFAM" id="SSF46785">
    <property type="entry name" value="Winged helix' DNA-binding domain"/>
    <property type="match status" value="1"/>
</dbReference>
<feature type="domain" description="HTH iclR-type" evidence="7">
    <location>
        <begin position="11"/>
        <end position="72"/>
    </location>
</feature>
<dbReference type="SUPFAM" id="SSF55781">
    <property type="entry name" value="GAF domain-like"/>
    <property type="match status" value="1"/>
</dbReference>
<organism evidence="9 10">
    <name type="scientific">Microbacterium thalassium</name>
    <dbReference type="NCBI Taxonomy" id="362649"/>
    <lineage>
        <taxon>Bacteria</taxon>
        <taxon>Bacillati</taxon>
        <taxon>Actinomycetota</taxon>
        <taxon>Actinomycetes</taxon>
        <taxon>Micrococcales</taxon>
        <taxon>Microbacteriaceae</taxon>
        <taxon>Microbacterium</taxon>
    </lineage>
</organism>
<evidence type="ECO:0000256" key="2">
    <source>
        <dbReference type="ARBA" id="ARBA00023015"/>
    </source>
</evidence>
<dbReference type="Proteomes" id="UP000537775">
    <property type="component" value="Unassembled WGS sequence"/>
</dbReference>
<accession>A0A7X0FPF1</accession>
<keyword evidence="2" id="KW-0805">Transcription regulation</keyword>
<evidence type="ECO:0000256" key="3">
    <source>
        <dbReference type="ARBA" id="ARBA00023125"/>
    </source>
</evidence>
<evidence type="ECO:0000256" key="1">
    <source>
        <dbReference type="ARBA" id="ARBA00022798"/>
    </source>
</evidence>
<comment type="caution">
    <text evidence="9">The sequence shown here is derived from an EMBL/GenBank/DDBJ whole genome shotgun (WGS) entry which is preliminary data.</text>
</comment>
<evidence type="ECO:0000313" key="9">
    <source>
        <dbReference type="EMBL" id="MBB6390682.1"/>
    </source>
</evidence>
<keyword evidence="10" id="KW-1185">Reference proteome</keyword>
<feature type="domain" description="IclR-ED" evidence="8">
    <location>
        <begin position="73"/>
        <end position="258"/>
    </location>
</feature>
<dbReference type="InterPro" id="IPR014757">
    <property type="entry name" value="Tscrpt_reg_IclR_C"/>
</dbReference>
<keyword evidence="4" id="KW-0804">Transcription</keyword>
<dbReference type="PANTHER" id="PTHR30136">
    <property type="entry name" value="HELIX-TURN-HELIX TRANSCRIPTIONAL REGULATOR, ICLR FAMILY"/>
    <property type="match status" value="1"/>
</dbReference>
<evidence type="ECO:0000259" key="7">
    <source>
        <dbReference type="PROSITE" id="PS51077"/>
    </source>
</evidence>
<reference evidence="9 10" key="1">
    <citation type="submission" date="2020-08" db="EMBL/GenBank/DDBJ databases">
        <title>Sequencing the genomes of 1000 actinobacteria strains.</title>
        <authorList>
            <person name="Klenk H.-P."/>
        </authorList>
    </citation>
    <scope>NUCLEOTIDE SEQUENCE [LARGE SCALE GENOMIC DNA]</scope>
    <source>
        <strain evidence="9 10">DSM 12511</strain>
    </source>
</reference>
<dbReference type="AlphaFoldDB" id="A0A7X0FPF1"/>
<dbReference type="GO" id="GO:0045892">
    <property type="term" value="P:negative regulation of DNA-templated transcription"/>
    <property type="evidence" value="ECO:0007669"/>
    <property type="project" value="TreeGrafter"/>
</dbReference>
<dbReference type="PROSITE" id="PS51077">
    <property type="entry name" value="HTH_ICLR"/>
    <property type="match status" value="1"/>
</dbReference>
<dbReference type="Pfam" id="PF09339">
    <property type="entry name" value="HTH_IclR"/>
    <property type="match status" value="1"/>
</dbReference>
<evidence type="ECO:0000313" key="10">
    <source>
        <dbReference type="Proteomes" id="UP000537775"/>
    </source>
</evidence>